<dbReference type="EMBL" id="SLXP01000001">
    <property type="protein sequence ID" value="TCP43973.1"/>
    <property type="molecule type" value="Genomic_DNA"/>
</dbReference>
<gene>
    <name evidence="2" type="ORF">EV662_10158</name>
</gene>
<comment type="caution">
    <text evidence="2">The sequence shown here is derived from an EMBL/GenBank/DDBJ whole genome shotgun (WGS) entry which is preliminary data.</text>
</comment>
<reference evidence="2 3" key="1">
    <citation type="submission" date="2019-03" db="EMBL/GenBank/DDBJ databases">
        <title>Genomic Encyclopedia of Type Strains, Phase IV (KMG-IV): sequencing the most valuable type-strain genomes for metagenomic binning, comparative biology and taxonomic classification.</title>
        <authorList>
            <person name="Goeker M."/>
        </authorList>
    </citation>
    <scope>NUCLEOTIDE SEQUENCE [LARGE SCALE GENOMIC DNA]</scope>
    <source>
        <strain evidence="2 3">DSM 18063</strain>
    </source>
</reference>
<dbReference type="Proteomes" id="UP000294835">
    <property type="component" value="Unassembled WGS sequence"/>
</dbReference>
<protein>
    <submittedName>
        <fullName evidence="2">Uncharacterized protein</fullName>
    </submittedName>
</protein>
<name>A0A4R2Q575_9RHOB</name>
<organism evidence="2 3">
    <name type="scientific">Rhodovulum marinum</name>
    <dbReference type="NCBI Taxonomy" id="320662"/>
    <lineage>
        <taxon>Bacteria</taxon>
        <taxon>Pseudomonadati</taxon>
        <taxon>Pseudomonadota</taxon>
        <taxon>Alphaproteobacteria</taxon>
        <taxon>Rhodobacterales</taxon>
        <taxon>Paracoccaceae</taxon>
        <taxon>Rhodovulum</taxon>
    </lineage>
</organism>
<evidence type="ECO:0000313" key="2">
    <source>
        <dbReference type="EMBL" id="TCP43973.1"/>
    </source>
</evidence>
<evidence type="ECO:0000256" key="1">
    <source>
        <dbReference type="SAM" id="MobiDB-lite"/>
    </source>
</evidence>
<feature type="region of interest" description="Disordered" evidence="1">
    <location>
        <begin position="38"/>
        <end position="67"/>
    </location>
</feature>
<proteinExistence type="predicted"/>
<keyword evidence="3" id="KW-1185">Reference proteome</keyword>
<dbReference type="AlphaFoldDB" id="A0A4R2Q575"/>
<sequence>MKLGTKGSARPWVGAINLLAGRGIVALNAGGSVLNGKNAPSRGEGRALPGVPPGAEARTLRFSKGRV</sequence>
<accession>A0A4R2Q575</accession>
<dbReference type="RefSeq" id="WP_132460136.1">
    <property type="nucleotide sequence ID" value="NZ_SLXP01000001.1"/>
</dbReference>
<evidence type="ECO:0000313" key="3">
    <source>
        <dbReference type="Proteomes" id="UP000294835"/>
    </source>
</evidence>